<dbReference type="AlphaFoldDB" id="A0A4U3M674"/>
<feature type="transmembrane region" description="Helical" evidence="1">
    <location>
        <begin position="179"/>
        <end position="209"/>
    </location>
</feature>
<dbReference type="OrthoDB" id="9779233at2"/>
<evidence type="ECO:0000313" key="3">
    <source>
        <dbReference type="Proteomes" id="UP000308705"/>
    </source>
</evidence>
<dbReference type="Pfam" id="PF06966">
    <property type="entry name" value="DUF1295"/>
    <property type="match status" value="1"/>
</dbReference>
<comment type="caution">
    <text evidence="2">The sequence shown here is derived from an EMBL/GenBank/DDBJ whole genome shotgun (WGS) entry which is preliminary data.</text>
</comment>
<dbReference type="PANTHER" id="PTHR32251">
    <property type="entry name" value="3-OXO-5-ALPHA-STEROID 4-DEHYDROGENASE"/>
    <property type="match status" value="1"/>
</dbReference>
<feature type="transmembrane region" description="Helical" evidence="1">
    <location>
        <begin position="47"/>
        <end position="66"/>
    </location>
</feature>
<name>A0A4U3M674_9ACTN</name>
<keyword evidence="1" id="KW-1133">Transmembrane helix</keyword>
<dbReference type="EMBL" id="SZQA01000042">
    <property type="protein sequence ID" value="TKK83762.1"/>
    <property type="molecule type" value="Genomic_DNA"/>
</dbReference>
<gene>
    <name evidence="2" type="ORF">FDA94_32735</name>
</gene>
<dbReference type="InterPro" id="IPR010721">
    <property type="entry name" value="UstE-like"/>
</dbReference>
<feature type="transmembrane region" description="Helical" evidence="1">
    <location>
        <begin position="20"/>
        <end position="40"/>
    </location>
</feature>
<dbReference type="PROSITE" id="PS50244">
    <property type="entry name" value="S5A_REDUCTASE"/>
    <property type="match status" value="1"/>
</dbReference>
<accession>A0A4U3M674</accession>
<dbReference type="GO" id="GO:0016020">
    <property type="term" value="C:membrane"/>
    <property type="evidence" value="ECO:0007669"/>
    <property type="project" value="TreeGrafter"/>
</dbReference>
<keyword evidence="1" id="KW-0812">Transmembrane</keyword>
<feature type="transmembrane region" description="Helical" evidence="1">
    <location>
        <begin position="124"/>
        <end position="142"/>
    </location>
</feature>
<keyword evidence="3" id="KW-1185">Reference proteome</keyword>
<reference evidence="2 3" key="1">
    <citation type="submission" date="2019-04" db="EMBL/GenBank/DDBJ databases">
        <title>Herbidospora sp. NEAU-GS14.nov., a novel actinomycete isolated from soil.</title>
        <authorList>
            <person name="Han L."/>
        </authorList>
    </citation>
    <scope>NUCLEOTIDE SEQUENCE [LARGE SCALE GENOMIC DNA]</scope>
    <source>
        <strain evidence="2 3">NEAU-GS14</strain>
    </source>
</reference>
<keyword evidence="1" id="KW-0472">Membrane</keyword>
<organism evidence="2 3">
    <name type="scientific">Herbidospora galbida</name>
    <dbReference type="NCBI Taxonomy" id="2575442"/>
    <lineage>
        <taxon>Bacteria</taxon>
        <taxon>Bacillati</taxon>
        <taxon>Actinomycetota</taxon>
        <taxon>Actinomycetes</taxon>
        <taxon>Streptosporangiales</taxon>
        <taxon>Streptosporangiaceae</taxon>
        <taxon>Herbidospora</taxon>
    </lineage>
</organism>
<protein>
    <submittedName>
        <fullName evidence="2">DUF1295 domain-containing protein</fullName>
    </submittedName>
</protein>
<dbReference type="PANTHER" id="PTHR32251:SF17">
    <property type="entry name" value="STEROID 5-ALPHA REDUCTASE C-TERMINAL DOMAIN-CONTAINING PROTEIN"/>
    <property type="match status" value="1"/>
</dbReference>
<dbReference type="Proteomes" id="UP000308705">
    <property type="component" value="Unassembled WGS sequence"/>
</dbReference>
<evidence type="ECO:0000256" key="1">
    <source>
        <dbReference type="SAM" id="Phobius"/>
    </source>
</evidence>
<evidence type="ECO:0000313" key="2">
    <source>
        <dbReference type="EMBL" id="TKK83762.1"/>
    </source>
</evidence>
<sequence>MAVTMAYALRTNNQSIVDSVWGLGFVVVAIVSFVVSLAAGEGSPARSLLALVLTAIWGVRLGAFIHHRNRGKGEDPRYAAMLRQNSGPVAPFVLKKIYLPQGAVMWFVSLPVQIAMFQPQPLNVFTWLGVALWIVGFAFEAIGDAQLARFKADPANKGRVMDRGLWAWTRHPNYFGDAAVWWGLFLIALGTPWALVTIVCPWLMTYLLISKSGKALTEKRMAKSKGQEFVDYVNRTSGFFPLPPRQRS</sequence>
<proteinExistence type="predicted"/>
<dbReference type="Gene3D" id="1.20.120.1630">
    <property type="match status" value="1"/>
</dbReference>